<organism evidence="3 4">
    <name type="scientific">Priestia megaterium</name>
    <name type="common">Bacillus megaterium</name>
    <dbReference type="NCBI Taxonomy" id="1404"/>
    <lineage>
        <taxon>Bacteria</taxon>
        <taxon>Bacillati</taxon>
        <taxon>Bacillota</taxon>
        <taxon>Bacilli</taxon>
        <taxon>Bacillales</taxon>
        <taxon>Bacillaceae</taxon>
        <taxon>Priestia</taxon>
    </lineage>
</organism>
<evidence type="ECO:0000256" key="1">
    <source>
        <dbReference type="SAM" id="Coils"/>
    </source>
</evidence>
<dbReference type="AlphaFoldDB" id="A0AAX6BTA4"/>
<feature type="transmembrane region" description="Helical" evidence="2">
    <location>
        <begin position="39"/>
        <end position="61"/>
    </location>
</feature>
<reference evidence="3" key="1">
    <citation type="journal article" date="2024" name="Appl Microbiol">
        <title>Effect of kuratsuki Bacillus and Priestia on Taste of Sake.</title>
        <authorList>
            <person name="Kobayashi K."/>
            <person name="Nishida H."/>
        </authorList>
    </citation>
    <scope>NUCLEOTIDE SEQUENCE</scope>
    <source>
        <strain evidence="3">B-12</strain>
    </source>
</reference>
<proteinExistence type="predicted"/>
<accession>A0AAX6BTA4</accession>
<keyword evidence="2" id="KW-0472">Membrane</keyword>
<keyword evidence="2" id="KW-0812">Transmembrane</keyword>
<sequence length="229" mass="26697">MLLLNAVQSNDVLIKDMQDKVISMQDSQISFLNNILSNIGWQLGIVLTLFTLIFAGVGWMINRSNQNAQKKMENAERIINEAKNAMTDFAKYKEELEEYRRETKKEFMELIELVNSKEIARLKEDVKVLSLVNRVNSYLVEAERELTMFQLEWEGLKGGVQQEFYHVFQLCQDCISEVNKISKEVEGLTNYEQGVLLLTRCEMNKASYERVFDELKKLKKDVRNTKIHA</sequence>
<feature type="coiled-coil region" evidence="1">
    <location>
        <begin position="61"/>
        <end position="113"/>
    </location>
</feature>
<comment type="caution">
    <text evidence="3">The sequence shown here is derived from an EMBL/GenBank/DDBJ whole genome shotgun (WGS) entry which is preliminary data.</text>
</comment>
<dbReference type="RefSeq" id="WP_310876683.1">
    <property type="nucleotide sequence ID" value="NZ_BSYK01000005.1"/>
</dbReference>
<keyword evidence="2" id="KW-1133">Transmembrane helix</keyword>
<evidence type="ECO:0000256" key="2">
    <source>
        <dbReference type="SAM" id="Phobius"/>
    </source>
</evidence>
<gene>
    <name evidence="3" type="ORF">ShirakiTB12_54260</name>
</gene>
<evidence type="ECO:0000313" key="3">
    <source>
        <dbReference type="EMBL" id="GMG76957.1"/>
    </source>
</evidence>
<dbReference type="EMBL" id="BSYK01000005">
    <property type="protein sequence ID" value="GMG76957.1"/>
    <property type="molecule type" value="Genomic_DNA"/>
</dbReference>
<keyword evidence="1" id="KW-0175">Coiled coil</keyword>
<protein>
    <submittedName>
        <fullName evidence="3">Uncharacterized protein</fullName>
    </submittedName>
</protein>
<evidence type="ECO:0000313" key="4">
    <source>
        <dbReference type="Proteomes" id="UP001165240"/>
    </source>
</evidence>
<name>A0AAX6BTA4_PRIMG</name>
<dbReference type="Proteomes" id="UP001165240">
    <property type="component" value="Unassembled WGS sequence"/>
</dbReference>